<dbReference type="PANTHER" id="PTHR33726:SF18">
    <property type="entry name" value="PROTEIN, PUTATIVE-RELATED"/>
    <property type="match status" value="1"/>
</dbReference>
<evidence type="ECO:0000313" key="2">
    <source>
        <dbReference type="EMBL" id="KAK7291064.1"/>
    </source>
</evidence>
<keyword evidence="1" id="KW-0812">Transmembrane</keyword>
<dbReference type="EMBL" id="JAYWIO010000001">
    <property type="protein sequence ID" value="KAK7291064.1"/>
    <property type="molecule type" value="Genomic_DNA"/>
</dbReference>
<sequence>MRGMKKWLFKRLRKKFWKCTFLRSAFHWKRLHWPPLLMNNVIFKIMFTFETIVLVLMLSFFYLCFGCSF</sequence>
<feature type="transmembrane region" description="Helical" evidence="1">
    <location>
        <begin position="41"/>
        <end position="65"/>
    </location>
</feature>
<keyword evidence="1" id="KW-1133">Transmembrane helix</keyword>
<gene>
    <name evidence="2" type="ORF">RIF29_05933</name>
</gene>
<keyword evidence="1" id="KW-0472">Membrane</keyword>
<proteinExistence type="predicted"/>
<keyword evidence="3" id="KW-1185">Reference proteome</keyword>
<protein>
    <submittedName>
        <fullName evidence="2">Uncharacterized protein</fullName>
    </submittedName>
</protein>
<reference evidence="2 3" key="1">
    <citation type="submission" date="2024-01" db="EMBL/GenBank/DDBJ databases">
        <title>The genomes of 5 underutilized Papilionoideae crops provide insights into root nodulation and disease resistanc.</title>
        <authorList>
            <person name="Yuan L."/>
        </authorList>
    </citation>
    <scope>NUCLEOTIDE SEQUENCE [LARGE SCALE GENOMIC DNA]</scope>
    <source>
        <strain evidence="2">ZHUSHIDOU_FW_LH</strain>
        <tissue evidence="2">Leaf</tissue>
    </source>
</reference>
<dbReference type="Proteomes" id="UP001372338">
    <property type="component" value="Unassembled WGS sequence"/>
</dbReference>
<evidence type="ECO:0000256" key="1">
    <source>
        <dbReference type="SAM" id="Phobius"/>
    </source>
</evidence>
<dbReference type="PANTHER" id="PTHR33726">
    <property type="entry name" value="TRANSMEMBRANE PROTEIN"/>
    <property type="match status" value="1"/>
</dbReference>
<name>A0AAN9PB79_CROPI</name>
<organism evidence="2 3">
    <name type="scientific">Crotalaria pallida</name>
    <name type="common">Smooth rattlebox</name>
    <name type="synonym">Crotalaria striata</name>
    <dbReference type="NCBI Taxonomy" id="3830"/>
    <lineage>
        <taxon>Eukaryota</taxon>
        <taxon>Viridiplantae</taxon>
        <taxon>Streptophyta</taxon>
        <taxon>Embryophyta</taxon>
        <taxon>Tracheophyta</taxon>
        <taxon>Spermatophyta</taxon>
        <taxon>Magnoliopsida</taxon>
        <taxon>eudicotyledons</taxon>
        <taxon>Gunneridae</taxon>
        <taxon>Pentapetalae</taxon>
        <taxon>rosids</taxon>
        <taxon>fabids</taxon>
        <taxon>Fabales</taxon>
        <taxon>Fabaceae</taxon>
        <taxon>Papilionoideae</taxon>
        <taxon>50 kb inversion clade</taxon>
        <taxon>genistoids sensu lato</taxon>
        <taxon>core genistoids</taxon>
        <taxon>Crotalarieae</taxon>
        <taxon>Crotalaria</taxon>
    </lineage>
</organism>
<accession>A0AAN9PB79</accession>
<dbReference type="AlphaFoldDB" id="A0AAN9PB79"/>
<evidence type="ECO:0000313" key="3">
    <source>
        <dbReference type="Proteomes" id="UP001372338"/>
    </source>
</evidence>
<comment type="caution">
    <text evidence="2">The sequence shown here is derived from an EMBL/GenBank/DDBJ whole genome shotgun (WGS) entry which is preliminary data.</text>
</comment>